<evidence type="ECO:0000313" key="7">
    <source>
        <dbReference type="Proteomes" id="UP000002258"/>
    </source>
</evidence>
<evidence type="ECO:0000256" key="2">
    <source>
        <dbReference type="ARBA" id="ARBA00011695"/>
    </source>
</evidence>
<keyword evidence="5" id="KW-0175">Coiled coil</keyword>
<dbReference type="KEGG" id="pic:PICST_64207"/>
<dbReference type="GeneID" id="4840974"/>
<keyword evidence="3 4" id="KW-0143">Chaperone</keyword>
<feature type="coiled-coil region" evidence="5">
    <location>
        <begin position="104"/>
        <end position="134"/>
    </location>
</feature>
<gene>
    <name evidence="6" type="ORF">PICST_64207</name>
</gene>
<name>A3LZT7_PICST</name>
<dbReference type="Proteomes" id="UP000002258">
    <property type="component" value="Chromosome 8"/>
</dbReference>
<dbReference type="InterPro" id="IPR009053">
    <property type="entry name" value="Prefoldin"/>
</dbReference>
<organism evidence="6 7">
    <name type="scientific">Scheffersomyces stipitis (strain ATCC 58785 / CBS 6054 / NBRC 10063 / NRRL Y-11545)</name>
    <name type="common">Yeast</name>
    <name type="synonym">Pichia stipitis</name>
    <dbReference type="NCBI Taxonomy" id="322104"/>
    <lineage>
        <taxon>Eukaryota</taxon>
        <taxon>Fungi</taxon>
        <taxon>Dikarya</taxon>
        <taxon>Ascomycota</taxon>
        <taxon>Saccharomycotina</taxon>
        <taxon>Pichiomycetes</taxon>
        <taxon>Debaryomycetaceae</taxon>
        <taxon>Scheffersomyces</taxon>
    </lineage>
</organism>
<dbReference type="PANTHER" id="PTHR12409">
    <property type="entry name" value="PREFOLDIN SUBUNIT 3"/>
    <property type="match status" value="1"/>
</dbReference>
<dbReference type="GO" id="GO:0006457">
    <property type="term" value="P:protein folding"/>
    <property type="evidence" value="ECO:0007669"/>
    <property type="project" value="UniProtKB-UniRule"/>
</dbReference>
<dbReference type="GO" id="GO:0015631">
    <property type="term" value="F:tubulin binding"/>
    <property type="evidence" value="ECO:0007669"/>
    <property type="project" value="EnsemblFungi"/>
</dbReference>
<dbReference type="RefSeq" id="XP_001386427.1">
    <property type="nucleotide sequence ID" value="XM_001386390.1"/>
</dbReference>
<dbReference type="EMBL" id="CP000502">
    <property type="protein sequence ID" value="ABN68398.1"/>
    <property type="molecule type" value="Genomic_DNA"/>
</dbReference>
<dbReference type="Gene3D" id="1.10.287.370">
    <property type="match status" value="1"/>
</dbReference>
<evidence type="ECO:0000256" key="4">
    <source>
        <dbReference type="PIRNR" id="PIRNR016396"/>
    </source>
</evidence>
<reference evidence="6 7" key="1">
    <citation type="journal article" date="2007" name="Nat. Biotechnol.">
        <title>Genome sequence of the lignocellulose-bioconverting and xylose-fermenting yeast Pichia stipitis.</title>
        <authorList>
            <person name="Jeffries T.W."/>
            <person name="Grigoriev I.V."/>
            <person name="Grimwood J."/>
            <person name="Laplaza J.M."/>
            <person name="Aerts A."/>
            <person name="Salamov A."/>
            <person name="Schmutz J."/>
            <person name="Lindquist E."/>
            <person name="Dehal P."/>
            <person name="Shapiro H."/>
            <person name="Jin Y.S."/>
            <person name="Passoth V."/>
            <person name="Richardson P.M."/>
        </authorList>
    </citation>
    <scope>NUCLEOTIDE SEQUENCE [LARGE SCALE GENOMIC DNA]</scope>
    <source>
        <strain evidence="7">ATCC 58785 / CBS 6054 / NBRC 10063 / NRRL Y-11545</strain>
    </source>
</reference>
<dbReference type="InParanoid" id="A3LZT7"/>
<accession>A3LZT7</accession>
<comment type="similarity">
    <text evidence="1 4">Belongs to the prefoldin subunit alpha family.</text>
</comment>
<dbReference type="SUPFAM" id="SSF46579">
    <property type="entry name" value="Prefoldin"/>
    <property type="match status" value="1"/>
</dbReference>
<protein>
    <recommendedName>
        <fullName evidence="4">Prefoldin subunit 3</fullName>
    </recommendedName>
</protein>
<dbReference type="Pfam" id="PF02996">
    <property type="entry name" value="Prefoldin"/>
    <property type="match status" value="1"/>
</dbReference>
<dbReference type="HOGENOM" id="CLU_083737_1_0_1"/>
<dbReference type="GO" id="GO:0007021">
    <property type="term" value="P:tubulin complex assembly"/>
    <property type="evidence" value="ECO:0007669"/>
    <property type="project" value="EnsemblFungi"/>
</dbReference>
<evidence type="ECO:0000256" key="3">
    <source>
        <dbReference type="ARBA" id="ARBA00023186"/>
    </source>
</evidence>
<dbReference type="CDD" id="cd23156">
    <property type="entry name" value="Prefoldin_3"/>
    <property type="match status" value="1"/>
</dbReference>
<dbReference type="GO" id="GO:0005737">
    <property type="term" value="C:cytoplasm"/>
    <property type="evidence" value="ECO:0007669"/>
    <property type="project" value="EnsemblFungi"/>
</dbReference>
<sequence>MRMFQERLQQYKYMELSKKQQMADLNIKIPDIEKNLEIIDHIQERKSEDDEDGDAKVIETNYELNDTLYTKASIDVEKLNSVYLWLGADVMLEYPLDEAVVLLNDRLNKNNEQLKIIKEDLEFLKENITTMEVNTARLYNWDVERRKKANS</sequence>
<dbReference type="GO" id="GO:0007017">
    <property type="term" value="P:microtubule-based process"/>
    <property type="evidence" value="ECO:0007669"/>
    <property type="project" value="TreeGrafter"/>
</dbReference>
<evidence type="ECO:0000313" key="6">
    <source>
        <dbReference type="EMBL" id="ABN68398.1"/>
    </source>
</evidence>
<dbReference type="PIRSF" id="PIRSF016396">
    <property type="entry name" value="Prefoldin_subunit_3"/>
    <property type="match status" value="1"/>
</dbReference>
<dbReference type="OMA" id="YNYDVHQ"/>
<evidence type="ECO:0000256" key="1">
    <source>
        <dbReference type="ARBA" id="ARBA00010048"/>
    </source>
</evidence>
<dbReference type="PANTHER" id="PTHR12409:SF0">
    <property type="entry name" value="PREFOLDIN SUBUNIT 3"/>
    <property type="match status" value="1"/>
</dbReference>
<dbReference type="FunFam" id="1.10.287.370:FF:000001">
    <property type="entry name" value="Prefoldin subunit 3"/>
    <property type="match status" value="1"/>
</dbReference>
<dbReference type="InterPro" id="IPR004127">
    <property type="entry name" value="Prefoldin_subunit_alpha"/>
</dbReference>
<comment type="subunit">
    <text evidence="2 4">Heterohexamer of two PFD-alpha type and four PFD-beta type subunits.</text>
</comment>
<dbReference type="STRING" id="322104.A3LZT7"/>
<proteinExistence type="inferred from homology"/>
<dbReference type="eggNOG" id="KOG3313">
    <property type="taxonomic scope" value="Eukaryota"/>
</dbReference>
<evidence type="ECO:0000256" key="5">
    <source>
        <dbReference type="SAM" id="Coils"/>
    </source>
</evidence>
<keyword evidence="7" id="KW-1185">Reference proteome</keyword>
<dbReference type="FunCoup" id="A3LZT7">
    <property type="interactions" value="1012"/>
</dbReference>
<dbReference type="InterPro" id="IPR016655">
    <property type="entry name" value="PFD3"/>
</dbReference>
<dbReference type="GO" id="GO:0016272">
    <property type="term" value="C:prefoldin complex"/>
    <property type="evidence" value="ECO:0007669"/>
    <property type="project" value="UniProtKB-UniRule"/>
</dbReference>
<comment type="function">
    <text evidence="4">Binds specifically to cytosolic chaperonin (c-CPN) and transfers target proteins to it. Binds to nascent polypeptide chain and promotes folding in an environment in which there are many competing pathways for nonnative proteins.</text>
</comment>
<dbReference type="AlphaFoldDB" id="A3LZT7"/>
<dbReference type="OrthoDB" id="6375174at2759"/>